<dbReference type="Proteomes" id="UP000078465">
    <property type="component" value="Chromosome"/>
</dbReference>
<protein>
    <submittedName>
        <fullName evidence="1">Uncharacterized protein</fullName>
    </submittedName>
</protein>
<dbReference type="EMBL" id="CP171853">
    <property type="protein sequence ID" value="XKM39482.1"/>
    <property type="molecule type" value="Genomic_DNA"/>
</dbReference>
<accession>A0ACD5EK01</accession>
<gene>
    <name evidence="1" type="ORF">A4U53_025230</name>
</gene>
<sequence>MKKLHGEVYFFVVTWLAITPVAGLYFAASIIYVKTKHIDPSQIGDFAFLWPVMLICFLTLFLIMQLAAYSKFRTGFFGMARDGFWGNNG</sequence>
<organism evidence="1 2">
    <name type="scientific">Rhizobium ruizarguesonis</name>
    <dbReference type="NCBI Taxonomy" id="2081791"/>
    <lineage>
        <taxon>Bacteria</taxon>
        <taxon>Pseudomonadati</taxon>
        <taxon>Pseudomonadota</taxon>
        <taxon>Alphaproteobacteria</taxon>
        <taxon>Hyphomicrobiales</taxon>
        <taxon>Rhizobiaceae</taxon>
        <taxon>Rhizobium/Agrobacterium group</taxon>
        <taxon>Rhizobium</taxon>
    </lineage>
</organism>
<name>A0ACD5EK01_9HYPH</name>
<evidence type="ECO:0000313" key="1">
    <source>
        <dbReference type="EMBL" id="XKM39482.1"/>
    </source>
</evidence>
<reference evidence="1" key="1">
    <citation type="submission" date="2024-10" db="EMBL/GenBank/DDBJ databases">
        <title>Strain of Rhizobium-related bacteria isolated fromm roots of Vavilovia formosa.</title>
        <authorList>
            <person name="Kimeklis A."/>
            <person name="Afonin A."/>
        </authorList>
    </citation>
    <scope>NUCLEOTIDE SEQUENCE</scope>
    <source>
        <strain evidence="1">Vaf-46</strain>
    </source>
</reference>
<evidence type="ECO:0000313" key="2">
    <source>
        <dbReference type="Proteomes" id="UP000078465"/>
    </source>
</evidence>
<proteinExistence type="predicted"/>